<dbReference type="GO" id="GO:0050918">
    <property type="term" value="P:positive chemotaxis"/>
    <property type="evidence" value="ECO:0007669"/>
    <property type="project" value="TreeGrafter"/>
</dbReference>
<dbReference type="Proteomes" id="UP000194161">
    <property type="component" value="Chromosome"/>
</dbReference>
<dbReference type="AlphaFoldDB" id="A0A1W6Z8J6"/>
<feature type="domain" description="Flagellar motor switch protein FliN-like C-terminal" evidence="2">
    <location>
        <begin position="288"/>
        <end position="355"/>
    </location>
</feature>
<dbReference type="GO" id="GO:0009425">
    <property type="term" value="C:bacterial-type flagellum basal body"/>
    <property type="evidence" value="ECO:0007669"/>
    <property type="project" value="InterPro"/>
</dbReference>
<dbReference type="EMBL" id="CP021111">
    <property type="protein sequence ID" value="ARP93572.1"/>
    <property type="molecule type" value="Genomic_DNA"/>
</dbReference>
<dbReference type="InterPro" id="IPR001172">
    <property type="entry name" value="FliN_T3SS_HrcQb"/>
</dbReference>
<dbReference type="NCBIfam" id="TIGR02551">
    <property type="entry name" value="SpaO_YscQ"/>
    <property type="match status" value="1"/>
</dbReference>
<evidence type="ECO:0000313" key="3">
    <source>
        <dbReference type="EMBL" id="ARP93572.1"/>
    </source>
</evidence>
<reference evidence="3 4" key="1">
    <citation type="submission" date="2017-05" db="EMBL/GenBank/DDBJ databases">
        <title>Complete and WGS of Bordetella genogroups.</title>
        <authorList>
            <person name="Spilker T."/>
            <person name="LiPuma J."/>
        </authorList>
    </citation>
    <scope>NUCLEOTIDE SEQUENCE [LARGE SCALE GENOMIC DNA]</scope>
    <source>
        <strain evidence="3 4">AU7206</strain>
    </source>
</reference>
<dbReference type="GO" id="GO:0003774">
    <property type="term" value="F:cytoskeletal motor activity"/>
    <property type="evidence" value="ECO:0007669"/>
    <property type="project" value="InterPro"/>
</dbReference>
<dbReference type="PANTHER" id="PTHR30034">
    <property type="entry name" value="FLAGELLAR MOTOR SWITCH PROTEIN FLIM"/>
    <property type="match status" value="1"/>
</dbReference>
<dbReference type="SUPFAM" id="SSF101801">
    <property type="entry name" value="Surface presentation of antigens (SPOA)"/>
    <property type="match status" value="1"/>
</dbReference>
<evidence type="ECO:0000256" key="1">
    <source>
        <dbReference type="ARBA" id="ARBA00009226"/>
    </source>
</evidence>
<dbReference type="InterPro" id="IPR013385">
    <property type="entry name" value="T3SS_SpaO/YscQ/SpaO"/>
</dbReference>
<dbReference type="RefSeq" id="WP_086077353.1">
    <property type="nucleotide sequence ID" value="NZ_CP021111.1"/>
</dbReference>
<keyword evidence="4" id="KW-1185">Reference proteome</keyword>
<dbReference type="PRINTS" id="PR00956">
    <property type="entry name" value="FLGMOTORFLIN"/>
</dbReference>
<evidence type="ECO:0000313" key="4">
    <source>
        <dbReference type="Proteomes" id="UP000194161"/>
    </source>
</evidence>
<dbReference type="Gene3D" id="2.30.330.10">
    <property type="entry name" value="SpoA-like"/>
    <property type="match status" value="1"/>
</dbReference>
<dbReference type="GO" id="GO:0030254">
    <property type="term" value="P:protein secretion by the type III secretion system"/>
    <property type="evidence" value="ECO:0007669"/>
    <property type="project" value="InterPro"/>
</dbReference>
<dbReference type="KEGG" id="bgm:CAL15_03745"/>
<dbReference type="GO" id="GO:0071978">
    <property type="term" value="P:bacterial-type flagellum-dependent swarming motility"/>
    <property type="evidence" value="ECO:0007669"/>
    <property type="project" value="TreeGrafter"/>
</dbReference>
<sequence length="362" mass="37881">MDPMIPVSAPPVALPRLTANEARALTLIARHGADFTVELPPAEGAGADAVPSTWRVGFTAGAVEALRQSADWQAGLEWAGATLRLALPRNAPDAWLAARLPGFAPGPLPDPLRAAALETLLQEIVAALTRVSPGGPVHVRALEDGESVRLPHVWTLTLRSAASGEVCYAVLEADGLGLMLLAGLIGKATPSGNDVATDALPVTLRATLGAAVLTAAELRTLRPRDVVLLDEYLVSPQGELWLAIPQGQALRVRAEQSTYIVTQGWTSLMTQTPTPAGEGQAAAEPLDLDAIPVRLTFDLGERSLTLAELRRLQPGETFDLQRPLADGPVMIRANGALLGTGALVEVDGRVGVTIATLGKEQA</sequence>
<name>A0A1W6Z8J6_9BORD</name>
<dbReference type="OrthoDB" id="8903804at2"/>
<dbReference type="InterPro" id="IPR001543">
    <property type="entry name" value="FliN-like_C"/>
</dbReference>
<proteinExistence type="inferred from homology"/>
<organism evidence="3 4">
    <name type="scientific">Bordetella genomosp. 13</name>
    <dbReference type="NCBI Taxonomy" id="463040"/>
    <lineage>
        <taxon>Bacteria</taxon>
        <taxon>Pseudomonadati</taxon>
        <taxon>Pseudomonadota</taxon>
        <taxon>Betaproteobacteria</taxon>
        <taxon>Burkholderiales</taxon>
        <taxon>Alcaligenaceae</taxon>
        <taxon>Bordetella</taxon>
    </lineage>
</organism>
<evidence type="ECO:0000259" key="2">
    <source>
        <dbReference type="Pfam" id="PF01052"/>
    </source>
</evidence>
<dbReference type="Pfam" id="PF01052">
    <property type="entry name" value="FliMN_C"/>
    <property type="match status" value="1"/>
</dbReference>
<dbReference type="STRING" id="463040.CAL15_03745"/>
<comment type="similarity">
    <text evidence="1">Belongs to the FliN/MopA/SpaO family.</text>
</comment>
<dbReference type="InterPro" id="IPR036429">
    <property type="entry name" value="SpoA-like_sf"/>
</dbReference>
<accession>A0A1W6Z8J6</accession>
<dbReference type="PANTHER" id="PTHR30034:SF6">
    <property type="entry name" value="YOP PROTEINS TRANSLOCATION PROTEIN Q"/>
    <property type="match status" value="1"/>
</dbReference>
<protein>
    <submittedName>
        <fullName evidence="3">Type III secretion protein</fullName>
    </submittedName>
</protein>
<gene>
    <name evidence="3" type="ORF">CAL15_03745</name>
</gene>